<keyword evidence="3" id="KW-0479">Metal-binding</keyword>
<dbReference type="PANTHER" id="PTHR36923">
    <property type="entry name" value="FERREDOXIN"/>
    <property type="match status" value="1"/>
</dbReference>
<evidence type="ECO:0000256" key="4">
    <source>
        <dbReference type="ARBA" id="ARBA00022982"/>
    </source>
</evidence>
<keyword evidence="7" id="KW-0003">3Fe-4S</keyword>
<evidence type="ECO:0000313" key="8">
    <source>
        <dbReference type="EMBL" id="MFD1237441.1"/>
    </source>
</evidence>
<comment type="caution">
    <text evidence="8">The sequence shown here is derived from an EMBL/GenBank/DDBJ whole genome shotgun (WGS) entry which is preliminary data.</text>
</comment>
<dbReference type="RefSeq" id="WP_379653333.1">
    <property type="nucleotide sequence ID" value="NZ_JBHTMB010000288.1"/>
</dbReference>
<evidence type="ECO:0000256" key="5">
    <source>
        <dbReference type="ARBA" id="ARBA00023004"/>
    </source>
</evidence>
<dbReference type="Pfam" id="PF13459">
    <property type="entry name" value="Fer4_15"/>
    <property type="match status" value="1"/>
</dbReference>
<accession>A0ABW3VRZ4</accession>
<name>A0ABW3VRZ4_9PSEU</name>
<proteinExistence type="predicted"/>
<keyword evidence="2" id="KW-0813">Transport</keyword>
<dbReference type="Proteomes" id="UP001597182">
    <property type="component" value="Unassembled WGS sequence"/>
</dbReference>
<evidence type="ECO:0000256" key="1">
    <source>
        <dbReference type="ARBA" id="ARBA00001927"/>
    </source>
</evidence>
<organism evidence="8 9">
    <name type="scientific">Pseudonocardia benzenivorans</name>
    <dbReference type="NCBI Taxonomy" id="228005"/>
    <lineage>
        <taxon>Bacteria</taxon>
        <taxon>Bacillati</taxon>
        <taxon>Actinomycetota</taxon>
        <taxon>Actinomycetes</taxon>
        <taxon>Pseudonocardiales</taxon>
        <taxon>Pseudonocardiaceae</taxon>
        <taxon>Pseudonocardia</taxon>
    </lineage>
</organism>
<comment type="cofactor">
    <cofactor evidence="1">
        <name>[3Fe-4S] cluster</name>
        <dbReference type="ChEBI" id="CHEBI:21137"/>
    </cofactor>
</comment>
<dbReference type="EMBL" id="JBHTMB010000288">
    <property type="protein sequence ID" value="MFD1237441.1"/>
    <property type="molecule type" value="Genomic_DNA"/>
</dbReference>
<keyword evidence="5" id="KW-0408">Iron</keyword>
<keyword evidence="4" id="KW-0249">Electron transport</keyword>
<evidence type="ECO:0000256" key="7">
    <source>
        <dbReference type="ARBA" id="ARBA00023291"/>
    </source>
</evidence>
<dbReference type="SUPFAM" id="SSF54862">
    <property type="entry name" value="4Fe-4S ferredoxins"/>
    <property type="match status" value="1"/>
</dbReference>
<evidence type="ECO:0000313" key="9">
    <source>
        <dbReference type="Proteomes" id="UP001597182"/>
    </source>
</evidence>
<protein>
    <submittedName>
        <fullName evidence="8">Ferredoxin</fullName>
    </submittedName>
</protein>
<keyword evidence="6" id="KW-0411">Iron-sulfur</keyword>
<gene>
    <name evidence="8" type="ORF">ACFQ34_29510</name>
</gene>
<sequence>MTRVAVEVQRCEGYGNCVVAAPIAFDLDDGGKVVLLRAAVADADQAAVTAALRSCPVAAIRLEDE</sequence>
<evidence type="ECO:0000256" key="2">
    <source>
        <dbReference type="ARBA" id="ARBA00022448"/>
    </source>
</evidence>
<reference evidence="9" key="1">
    <citation type="journal article" date="2019" name="Int. J. Syst. Evol. Microbiol.">
        <title>The Global Catalogue of Microorganisms (GCM) 10K type strain sequencing project: providing services to taxonomists for standard genome sequencing and annotation.</title>
        <authorList>
            <consortium name="The Broad Institute Genomics Platform"/>
            <consortium name="The Broad Institute Genome Sequencing Center for Infectious Disease"/>
            <person name="Wu L."/>
            <person name="Ma J."/>
        </authorList>
    </citation>
    <scope>NUCLEOTIDE SEQUENCE [LARGE SCALE GENOMIC DNA]</scope>
    <source>
        <strain evidence="9">CCUG 49018</strain>
    </source>
</reference>
<evidence type="ECO:0000256" key="6">
    <source>
        <dbReference type="ARBA" id="ARBA00023014"/>
    </source>
</evidence>
<dbReference type="PANTHER" id="PTHR36923:SF3">
    <property type="entry name" value="FERREDOXIN"/>
    <property type="match status" value="1"/>
</dbReference>
<dbReference type="InterPro" id="IPR051269">
    <property type="entry name" value="Fe-S_cluster_ET"/>
</dbReference>
<evidence type="ECO:0000256" key="3">
    <source>
        <dbReference type="ARBA" id="ARBA00022723"/>
    </source>
</evidence>
<dbReference type="Gene3D" id="3.30.70.20">
    <property type="match status" value="1"/>
</dbReference>
<keyword evidence="9" id="KW-1185">Reference proteome</keyword>